<feature type="region of interest" description="Disordered" evidence="1">
    <location>
        <begin position="1678"/>
        <end position="1715"/>
    </location>
</feature>
<feature type="compositionally biased region" description="Polar residues" evidence="1">
    <location>
        <begin position="1483"/>
        <end position="1493"/>
    </location>
</feature>
<feature type="region of interest" description="Disordered" evidence="1">
    <location>
        <begin position="1607"/>
        <end position="1662"/>
    </location>
</feature>
<feature type="compositionally biased region" description="Polar residues" evidence="1">
    <location>
        <begin position="97"/>
        <end position="113"/>
    </location>
</feature>
<feature type="compositionally biased region" description="Low complexity" evidence="1">
    <location>
        <begin position="1136"/>
        <end position="1157"/>
    </location>
</feature>
<feature type="compositionally biased region" description="Low complexity" evidence="1">
    <location>
        <begin position="1093"/>
        <end position="1126"/>
    </location>
</feature>
<accession>A0AAW0QSV1</accession>
<feature type="compositionally biased region" description="Polar residues" evidence="1">
    <location>
        <begin position="440"/>
        <end position="451"/>
    </location>
</feature>
<feature type="compositionally biased region" description="Low complexity" evidence="1">
    <location>
        <begin position="347"/>
        <end position="356"/>
    </location>
</feature>
<name>A0AAW0QSV1_9PEZI</name>
<evidence type="ECO:0000256" key="1">
    <source>
        <dbReference type="SAM" id="MobiDB-lite"/>
    </source>
</evidence>
<feature type="region of interest" description="Disordered" evidence="1">
    <location>
        <begin position="1"/>
        <end position="1172"/>
    </location>
</feature>
<feature type="compositionally biased region" description="Low complexity" evidence="1">
    <location>
        <begin position="1345"/>
        <end position="1364"/>
    </location>
</feature>
<feature type="compositionally biased region" description="Polar residues" evidence="1">
    <location>
        <begin position="1375"/>
        <end position="1397"/>
    </location>
</feature>
<organism evidence="2 3">
    <name type="scientific">Apiospora kogelbergensis</name>
    <dbReference type="NCBI Taxonomy" id="1337665"/>
    <lineage>
        <taxon>Eukaryota</taxon>
        <taxon>Fungi</taxon>
        <taxon>Dikarya</taxon>
        <taxon>Ascomycota</taxon>
        <taxon>Pezizomycotina</taxon>
        <taxon>Sordariomycetes</taxon>
        <taxon>Xylariomycetidae</taxon>
        <taxon>Amphisphaeriales</taxon>
        <taxon>Apiosporaceae</taxon>
        <taxon>Apiospora</taxon>
    </lineage>
</organism>
<dbReference type="Proteomes" id="UP001392437">
    <property type="component" value="Unassembled WGS sequence"/>
</dbReference>
<feature type="compositionally biased region" description="Low complexity" evidence="1">
    <location>
        <begin position="1291"/>
        <end position="1308"/>
    </location>
</feature>
<feature type="compositionally biased region" description="Basic and acidic residues" evidence="1">
    <location>
        <begin position="1070"/>
        <end position="1081"/>
    </location>
</feature>
<sequence length="1715" mass="181187">MAAPMAANFAAAADPQPPTEPYPQQQPYLQQQQQQQQQQQHFQQQQQQYQQQESHPPPPPTRQTSFGLPSIPRTTSFGWGSKKSATEEDRGIPSPVGPSNDTNLPQPPSTESDTSGEEAAFGPDSRGASPANKFPQPPSGQQQSYGHIPIQAPPSSQPHVSMSHHIANQMAPNSQPMNGFGPGPSQQAANGFGGSASDANRNSPRIPSSSQHPAMGRGSPLLNQPGQMPRQTSPSMPGQAFMPSLRPGGVTPGNPVNQLPPSPRWNLQESQLSEPLVSSRKTQSPPAGYWAYDKETGLESQPSPVPAQPLQRTRNTGLPPVSAQKYPGLFPAGASNQPQSQSPPVPQQDQIQVTPVLRQDGFSKPAAANEFQPGDDSNLRRNPSLSKEIGGSKFNRRSSTDGAAGSIRSDDISENSDVLGVEQVRRDSLQAVPRNPPAINGNNQPPSQQPLQHFENMGVGEGQDQVGALEEGKKKKPFHFGGAKKQSSFNVVGSDPSGAKNDPQPGKEHGLGSARKRLSELKSIKGMFNKNNGHDEDPLAKPNPQQAQAGRPSMSDAPPPQQGSQMPLWHQQPGGRPGQMGAGPGPGPSPLAGGNRPSMQGASRPPAAPMQPGVTQPVSNGDEGSRKPSGFLGFLNNRPGSKSHGHAALSGQPSPPPGQQQFRQSGRDSPPFDPRMTGVGQVAVPQQQRSPPLGQDSPGFVTVPFQANQRPKMITVKSGQSGSPNRTRASTLPGQGGGANAQQPRQDVVASSRQGAVSPLHQASRDDRPFLPSQQDPFVQERPNDRIWERPTEAANMATGLSANDIANDPRVPASPPLSRKSSEERISIGGASFAPRNTPTRKPVGSGPSRDRAVSVSSANLSTAPTTAPTSKFQHVKSDSTVTVEPLEEHPALNDQPSLTHMGEKGGFGHGRQLSIPTPSILSVAQTQSPTSQDAANRSSGHSQQQLSPKPSTGFSVQAPNVATDRQQQPVGPQRGGNNGSPGLAPPQNPHAQTWGPQDVSRPGTTQSSGPQQQQNPQQMQSQMRTQTGPAQAQEHQKPEHQKSTMSKFFGGSKKQQAALQPSNSSAQSKDKERTKDKLKSVFKRSSKVPEGGQQQQQQPQPQQPQQQGQQQQGQQQQMPMHMMQGGRGGPGQPMPMGMQRPPMGPNGSPQGSFPGPGQPIGPMQAGQGRGQFPPQMMAQMQAGRGQMFLPGQIPPQMLHQMQMQAGRGQQMPPHMMAGMMAGRGQPPPQQPQQQLPNVGGGRGQEPQYAQVPIPQGYQPVHGYGGTGAMAFSPYTYGQQFHQGHQPPMQQQFGPSPSNSPPSAQSPFGPAQPQFQGGMPTGQSMPQGQPHPGSHHTPTPPPQQSMMQGPPTQGQQPGGPIQSFAEGPRRFISPENSQDIAQGDASSRVSSMSPQNEGGLGKPNLQHIATTLDASREQGQGQQQQPNPHIQHPGSPQNYPLPDSAATFSPVNPAAGRLPNPPAPMAGSVHDSEPATDKGNISDISHTPSPRSGVNGPGVAMTHNIPLADEQNRSSSLSPDPSRGPHHQVSNPALNINVGKANSQSSDTEDIYDATPRKMRSPSGQMHEPERLSDNKNNNAGVVGAAAAGGVIIGGTALGITAGATTPDDMAPNGGGGYFVQPPNGGNYDPSVGGTPSVAAESVTPYDHPGAQQQQQQQPAIHAEPEEKILVDQPVELAAAPDDLDDGMPVMSATSYPGQEWNPYGYGEFGDFEA</sequence>
<feature type="compositionally biased region" description="Polar residues" evidence="1">
    <location>
        <begin position="916"/>
        <end position="966"/>
    </location>
</feature>
<feature type="compositionally biased region" description="Low complexity" evidence="1">
    <location>
        <begin position="1326"/>
        <end position="1338"/>
    </location>
</feature>
<reference evidence="2 3" key="1">
    <citation type="submission" date="2023-01" db="EMBL/GenBank/DDBJ databases">
        <title>Analysis of 21 Apiospora genomes using comparative genomics revels a genus with tremendous synthesis potential of carbohydrate active enzymes and secondary metabolites.</title>
        <authorList>
            <person name="Sorensen T."/>
        </authorList>
    </citation>
    <scope>NUCLEOTIDE SEQUENCE [LARGE SCALE GENOMIC DNA]</scope>
    <source>
        <strain evidence="2 3">CBS 117206</strain>
    </source>
</reference>
<gene>
    <name evidence="2" type="ORF">PG999_007721</name>
</gene>
<keyword evidence="3" id="KW-1185">Reference proteome</keyword>
<feature type="compositionally biased region" description="Polar residues" evidence="1">
    <location>
        <begin position="197"/>
        <end position="212"/>
    </location>
</feature>
<evidence type="ECO:0000313" key="2">
    <source>
        <dbReference type="EMBL" id="KAK8109584.1"/>
    </source>
</evidence>
<feature type="compositionally biased region" description="Gly residues" evidence="1">
    <location>
        <begin position="575"/>
        <end position="584"/>
    </location>
</feature>
<feature type="compositionally biased region" description="Polar residues" evidence="1">
    <location>
        <begin position="717"/>
        <end position="732"/>
    </location>
</feature>
<feature type="compositionally biased region" description="Polar residues" evidence="1">
    <location>
        <begin position="1529"/>
        <end position="1547"/>
    </location>
</feature>
<comment type="caution">
    <text evidence="2">The sequence shown here is derived from an EMBL/GenBank/DDBJ whole genome shotgun (WGS) entry which is preliminary data.</text>
</comment>
<feature type="compositionally biased region" description="Polar residues" evidence="1">
    <location>
        <begin position="264"/>
        <end position="273"/>
    </location>
</feature>
<feature type="compositionally biased region" description="Polar residues" evidence="1">
    <location>
        <begin position="221"/>
        <end position="236"/>
    </location>
</feature>
<dbReference type="EMBL" id="JAQQWP010000007">
    <property type="protein sequence ID" value="KAK8109584.1"/>
    <property type="molecule type" value="Genomic_DNA"/>
</dbReference>
<feature type="compositionally biased region" description="Low complexity" evidence="1">
    <location>
        <begin position="1"/>
        <end position="14"/>
    </location>
</feature>
<feature type="compositionally biased region" description="Polar residues" evidence="1">
    <location>
        <begin position="1055"/>
        <end position="1069"/>
    </location>
</feature>
<feature type="compositionally biased region" description="Polar residues" evidence="1">
    <location>
        <begin position="856"/>
        <end position="884"/>
    </location>
</feature>
<feature type="compositionally biased region" description="Basic and acidic residues" evidence="1">
    <location>
        <begin position="782"/>
        <end position="792"/>
    </location>
</feature>
<feature type="compositionally biased region" description="Polar residues" evidence="1">
    <location>
        <begin position="62"/>
        <end position="78"/>
    </location>
</feature>
<feature type="region of interest" description="Disordered" evidence="1">
    <location>
        <begin position="1222"/>
        <end position="1579"/>
    </location>
</feature>
<evidence type="ECO:0000313" key="3">
    <source>
        <dbReference type="Proteomes" id="UP001392437"/>
    </source>
</evidence>
<feature type="compositionally biased region" description="Low complexity" evidence="1">
    <location>
        <begin position="22"/>
        <end position="54"/>
    </location>
</feature>
<protein>
    <submittedName>
        <fullName evidence="2">Uncharacterized protein</fullName>
    </submittedName>
</protein>
<proteinExistence type="predicted"/>
<feature type="compositionally biased region" description="Low complexity" evidence="1">
    <location>
        <begin position="1004"/>
        <end position="1030"/>
    </location>
</feature>